<keyword evidence="3" id="KW-0175">Coiled coil</keyword>
<feature type="transmembrane region" description="Helical" evidence="5">
    <location>
        <begin position="31"/>
        <end position="53"/>
    </location>
</feature>
<dbReference type="OrthoDB" id="6133475at2759"/>
<name>A0A7N8XV14_9TELE</name>
<evidence type="ECO:0000313" key="8">
    <source>
        <dbReference type="Proteomes" id="UP000261640"/>
    </source>
</evidence>
<evidence type="ECO:0000256" key="2">
    <source>
        <dbReference type="ARBA" id="ARBA00023157"/>
    </source>
</evidence>
<keyword evidence="5" id="KW-1133">Transmembrane helix</keyword>
<dbReference type="GeneTree" id="ENSGT01030000234575"/>
<evidence type="ECO:0000256" key="1">
    <source>
        <dbReference type="ARBA" id="ARBA00022734"/>
    </source>
</evidence>
<feature type="region of interest" description="Disordered" evidence="4">
    <location>
        <begin position="1"/>
        <end position="26"/>
    </location>
</feature>
<evidence type="ECO:0000259" key="6">
    <source>
        <dbReference type="PROSITE" id="PS50041"/>
    </source>
</evidence>
<protein>
    <submittedName>
        <fullName evidence="7">CD209 antigen-like protein D</fullName>
    </submittedName>
</protein>
<dbReference type="InterPro" id="IPR050111">
    <property type="entry name" value="C-type_lectin/snaclec_domain"/>
</dbReference>
<keyword evidence="8" id="KW-1185">Reference proteome</keyword>
<dbReference type="SUPFAM" id="SSF56436">
    <property type="entry name" value="C-type lectin-like"/>
    <property type="match status" value="1"/>
</dbReference>
<dbReference type="InterPro" id="IPR033989">
    <property type="entry name" value="CD209-like_CTLD"/>
</dbReference>
<evidence type="ECO:0000256" key="3">
    <source>
        <dbReference type="SAM" id="Coils"/>
    </source>
</evidence>
<dbReference type="InterPro" id="IPR016186">
    <property type="entry name" value="C-type_lectin-like/link_sf"/>
</dbReference>
<accession>A0A7N8XV14</accession>
<dbReference type="Gene3D" id="3.10.100.10">
    <property type="entry name" value="Mannose-Binding Protein A, subunit A"/>
    <property type="match status" value="1"/>
</dbReference>
<feature type="coiled-coil region" evidence="3">
    <location>
        <begin position="76"/>
        <end position="117"/>
    </location>
</feature>
<dbReference type="InterPro" id="IPR018378">
    <property type="entry name" value="C-type_lectin_CS"/>
</dbReference>
<keyword evidence="5" id="KW-0472">Membrane</keyword>
<dbReference type="Pfam" id="PF00059">
    <property type="entry name" value="Lectin_C"/>
    <property type="match status" value="1"/>
</dbReference>
<organism evidence="7 8">
    <name type="scientific">Mastacembelus armatus</name>
    <name type="common">zig-zag eel</name>
    <dbReference type="NCBI Taxonomy" id="205130"/>
    <lineage>
        <taxon>Eukaryota</taxon>
        <taxon>Metazoa</taxon>
        <taxon>Chordata</taxon>
        <taxon>Craniata</taxon>
        <taxon>Vertebrata</taxon>
        <taxon>Euteleostomi</taxon>
        <taxon>Actinopterygii</taxon>
        <taxon>Neopterygii</taxon>
        <taxon>Teleostei</taxon>
        <taxon>Neoteleostei</taxon>
        <taxon>Acanthomorphata</taxon>
        <taxon>Anabantaria</taxon>
        <taxon>Synbranchiformes</taxon>
        <taxon>Mastacembelidae</taxon>
        <taxon>Mastacembelus</taxon>
    </lineage>
</organism>
<dbReference type="GeneID" id="113128577"/>
<keyword evidence="5" id="KW-0812">Transmembrane</keyword>
<proteinExistence type="predicted"/>
<evidence type="ECO:0000313" key="7">
    <source>
        <dbReference type="Ensembl" id="ENSMAMP00000055133.1"/>
    </source>
</evidence>
<dbReference type="PROSITE" id="PS50041">
    <property type="entry name" value="C_TYPE_LECTIN_2"/>
    <property type="match status" value="1"/>
</dbReference>
<dbReference type="PROSITE" id="PS00615">
    <property type="entry name" value="C_TYPE_LECTIN_1"/>
    <property type="match status" value="1"/>
</dbReference>
<dbReference type="Ensembl" id="ENSMAMT00000060901.1">
    <property type="protein sequence ID" value="ENSMAMP00000055133.1"/>
    <property type="gene ID" value="ENSMAMG00000025867.1"/>
</dbReference>
<dbReference type="Proteomes" id="UP000261640">
    <property type="component" value="Unplaced"/>
</dbReference>
<dbReference type="InParanoid" id="A0A7N8XV14"/>
<evidence type="ECO:0000256" key="5">
    <source>
        <dbReference type="SAM" id="Phobius"/>
    </source>
</evidence>
<reference evidence="7" key="1">
    <citation type="submission" date="2025-08" db="UniProtKB">
        <authorList>
            <consortium name="Ensembl"/>
        </authorList>
    </citation>
    <scope>IDENTIFICATION</scope>
</reference>
<keyword evidence="2" id="KW-1015">Disulfide bond</keyword>
<feature type="domain" description="C-type lectin" evidence="6">
    <location>
        <begin position="133"/>
        <end position="250"/>
    </location>
</feature>
<dbReference type="PANTHER" id="PTHR22803">
    <property type="entry name" value="MANNOSE, PHOSPHOLIPASE, LECTIN RECEPTOR RELATED"/>
    <property type="match status" value="1"/>
</dbReference>
<dbReference type="InterPro" id="IPR001304">
    <property type="entry name" value="C-type_lectin-like"/>
</dbReference>
<dbReference type="SMART" id="SM00034">
    <property type="entry name" value="CLECT"/>
    <property type="match status" value="1"/>
</dbReference>
<evidence type="ECO:0000256" key="4">
    <source>
        <dbReference type="SAM" id="MobiDB-lite"/>
    </source>
</evidence>
<dbReference type="InterPro" id="IPR016187">
    <property type="entry name" value="CTDL_fold"/>
</dbReference>
<keyword evidence="1" id="KW-0430">Lectin</keyword>
<dbReference type="AlphaFoldDB" id="A0A7N8XV14"/>
<sequence length="257" mass="29774">MQQMETLDYINERPRHQQKRSRDRNPTGKGVIQLLFISFGVLCITQAILNVVLRLTLYVGKELNYLNCSSDNFCHYKTLQERVIALTRDISLLEESNSKLNNMLRTVREERDRLKMQLNDQSCCQCPADWMKINSRCYFLSRVSKNWEESRKDCQSKGADLVVINSAEEQTAIYRLNGESVLLFWIGLYNLDGTFKWVDGSALTVSFWQLGQPDGDPTNRQDCVESYHLNPVLANWNDAPCEKIQRWLCEKDPSSSS</sequence>
<dbReference type="CDD" id="cd03590">
    <property type="entry name" value="CLECT_DC-SIGN_like"/>
    <property type="match status" value="1"/>
</dbReference>
<reference evidence="7" key="2">
    <citation type="submission" date="2025-09" db="UniProtKB">
        <authorList>
            <consortium name="Ensembl"/>
        </authorList>
    </citation>
    <scope>IDENTIFICATION</scope>
</reference>
<dbReference type="RefSeq" id="XP_026159799.1">
    <property type="nucleotide sequence ID" value="XM_026304014.1"/>
</dbReference>
<dbReference type="GO" id="GO:0030246">
    <property type="term" value="F:carbohydrate binding"/>
    <property type="evidence" value="ECO:0007669"/>
    <property type="project" value="UniProtKB-KW"/>
</dbReference>